<protein>
    <recommendedName>
        <fullName evidence="4">Bacteriocin-associated integral membrane family protein</fullName>
    </recommendedName>
</protein>
<evidence type="ECO:0000313" key="2">
    <source>
        <dbReference type="EMBL" id="ANX11528.1"/>
    </source>
</evidence>
<feature type="transmembrane region" description="Helical" evidence="1">
    <location>
        <begin position="237"/>
        <end position="262"/>
    </location>
</feature>
<dbReference type="STRING" id="255247.ABE41_005870"/>
<gene>
    <name evidence="2" type="ORF">ABE41_005870</name>
</gene>
<organism evidence="2 3">
    <name type="scientific">Fictibacillus arsenicus</name>
    <dbReference type="NCBI Taxonomy" id="255247"/>
    <lineage>
        <taxon>Bacteria</taxon>
        <taxon>Bacillati</taxon>
        <taxon>Bacillota</taxon>
        <taxon>Bacilli</taxon>
        <taxon>Bacillales</taxon>
        <taxon>Fictibacillaceae</taxon>
        <taxon>Fictibacillus</taxon>
    </lineage>
</organism>
<dbReference type="Proteomes" id="UP000077412">
    <property type="component" value="Chromosome"/>
</dbReference>
<dbReference type="KEGG" id="far:ABE41_005870"/>
<evidence type="ECO:0008006" key="4">
    <source>
        <dbReference type="Google" id="ProtNLM"/>
    </source>
</evidence>
<keyword evidence="3" id="KW-1185">Reference proteome</keyword>
<evidence type="ECO:0000313" key="3">
    <source>
        <dbReference type="Proteomes" id="UP000077412"/>
    </source>
</evidence>
<dbReference type="OrthoDB" id="1878134at2"/>
<feature type="transmembrane region" description="Helical" evidence="1">
    <location>
        <begin position="282"/>
        <end position="303"/>
    </location>
</feature>
<keyword evidence="1" id="KW-0812">Transmembrane</keyword>
<feature type="transmembrane region" description="Helical" evidence="1">
    <location>
        <begin position="564"/>
        <end position="586"/>
    </location>
</feature>
<feature type="transmembrane region" description="Helical" evidence="1">
    <location>
        <begin position="639"/>
        <end position="655"/>
    </location>
</feature>
<keyword evidence="1" id="KW-1133">Transmembrane helix</keyword>
<feature type="transmembrane region" description="Helical" evidence="1">
    <location>
        <begin position="206"/>
        <end position="225"/>
    </location>
</feature>
<dbReference type="RefSeq" id="WP_066287443.1">
    <property type="nucleotide sequence ID" value="NZ_CP016761.1"/>
</dbReference>
<keyword evidence="1" id="KW-0472">Membrane</keyword>
<dbReference type="EMBL" id="CP016761">
    <property type="protein sequence ID" value="ANX11528.1"/>
    <property type="molecule type" value="Genomic_DNA"/>
</dbReference>
<accession>A0A1B1Z242</accession>
<sequence length="670" mass="77827">MKKLLFVFLIGQLLLLSYIFNKSLFDIYELNNMGDASQKSYSVEDFSGNEMNKLYQGLETACLKNDECGLQLVKTPVSKHDQFVYEIYHSDIDSISQPKSISKDTSLNYYPLTKEEFIDNNGVFYTDLPQNKLTQISEKAGLSVKPYDNDIAYGQVINYNLLNFIILLLLTQLVLFIYTFTRIKINAIKKMMGYSSFQMISDSLRNFLYMESLAVGVTLIIHLAYYVAMQSVVPRYFALLTAFLVVVTIINVLLLLITQISLRFIDISSMLKNKVYSNRLNYVLYGIKILLILAITLSISSFYSNYKDYQAKRKDLERYTKLEGFFTSNGYNADEDTNARKNLPLLEKYGDSIKQVYTHFDKSDQLYVNDAYITELLSEDYLETQGLTKNDIYQSLKENHIVANERYIQDFMEIKDENGKKINNLSFKEPTILVPEKLKKQEAEVKEVYTEQFNHLLNYNEYFGLPDDKEKKINSLNIVYTQNDYEFELLGQSETNLKDTIVMLDQGQFGSLYYYDLLNAGDLYFKLNDREAFSQIIGKNGLQKLVNVGTLFTPYMDKVHFVEFVMYNALVFTILFLLTLIFVIYISNYVDIVSNSKRYGVQYIYGFSLLKTFHTHLIVFLLLLVMVALNFFITFNVPFYIMMLAADLLILMYLHNKLIKKDIHKIVKGG</sequence>
<dbReference type="AlphaFoldDB" id="A0A1B1Z242"/>
<feature type="transmembrane region" description="Helical" evidence="1">
    <location>
        <begin position="607"/>
        <end position="633"/>
    </location>
</feature>
<proteinExistence type="predicted"/>
<name>A0A1B1Z242_9BACL</name>
<reference evidence="2 3" key="1">
    <citation type="submission" date="2016-08" db="EMBL/GenBank/DDBJ databases">
        <title>Complete genome sequence of Fictibacillus arsenicus G25-54, a strain with toxicity to nematodes and a potential arsenic-resistance activity.</title>
        <authorList>
            <person name="Zheng Z."/>
        </authorList>
    </citation>
    <scope>NUCLEOTIDE SEQUENCE [LARGE SCALE GENOMIC DNA]</scope>
    <source>
        <strain evidence="2 3">G25-54</strain>
    </source>
</reference>
<feature type="transmembrane region" description="Helical" evidence="1">
    <location>
        <begin position="161"/>
        <end position="185"/>
    </location>
</feature>
<evidence type="ECO:0000256" key="1">
    <source>
        <dbReference type="SAM" id="Phobius"/>
    </source>
</evidence>